<dbReference type="EMBL" id="JACOPQ010000002">
    <property type="protein sequence ID" value="MBC5735914.1"/>
    <property type="molecule type" value="Genomic_DNA"/>
</dbReference>
<dbReference type="Pfam" id="PF12848">
    <property type="entry name" value="ABC_tran_Xtn"/>
    <property type="match status" value="1"/>
</dbReference>
<dbReference type="SUPFAM" id="SSF52540">
    <property type="entry name" value="P-loop containing nucleoside triphosphate hydrolases"/>
    <property type="match status" value="2"/>
</dbReference>
<accession>A0A8J6JJK8</accession>
<evidence type="ECO:0000259" key="4">
    <source>
        <dbReference type="PROSITE" id="PS50893"/>
    </source>
</evidence>
<protein>
    <submittedName>
        <fullName evidence="5">ABC-F family ATP-binding cassette domain-containing protein</fullName>
    </submittedName>
</protein>
<dbReference type="InterPro" id="IPR051309">
    <property type="entry name" value="ABCF_ATPase"/>
</dbReference>
<feature type="domain" description="ABC transporter" evidence="4">
    <location>
        <begin position="281"/>
        <end position="507"/>
    </location>
</feature>
<dbReference type="GO" id="GO:0016887">
    <property type="term" value="F:ATP hydrolysis activity"/>
    <property type="evidence" value="ECO:0007669"/>
    <property type="project" value="InterPro"/>
</dbReference>
<evidence type="ECO:0000313" key="5">
    <source>
        <dbReference type="EMBL" id="MBC5735914.1"/>
    </source>
</evidence>
<keyword evidence="3" id="KW-0175">Coiled coil</keyword>
<dbReference type="Gene3D" id="3.40.50.300">
    <property type="entry name" value="P-loop containing nucleotide triphosphate hydrolases"/>
    <property type="match status" value="2"/>
</dbReference>
<dbReference type="PANTHER" id="PTHR42855">
    <property type="entry name" value="ABC TRANSPORTER ATP-BINDING SUBUNIT"/>
    <property type="match status" value="1"/>
</dbReference>
<dbReference type="SMART" id="SM00382">
    <property type="entry name" value="AAA"/>
    <property type="match status" value="2"/>
</dbReference>
<name>A0A8J6JJK8_9FIRM</name>
<dbReference type="FunFam" id="3.40.50.300:FF:000011">
    <property type="entry name" value="Putative ABC transporter ATP-binding component"/>
    <property type="match status" value="1"/>
</dbReference>
<dbReference type="AlphaFoldDB" id="A0A8J6JJK8"/>
<reference evidence="5" key="1">
    <citation type="submission" date="2020-08" db="EMBL/GenBank/DDBJ databases">
        <title>Genome public.</title>
        <authorList>
            <person name="Liu C."/>
            <person name="Sun Q."/>
        </authorList>
    </citation>
    <scope>NUCLEOTIDE SEQUENCE</scope>
    <source>
        <strain evidence="5">NSJ-52</strain>
    </source>
</reference>
<dbReference type="InterPro" id="IPR017871">
    <property type="entry name" value="ABC_transporter-like_CS"/>
</dbReference>
<dbReference type="InterPro" id="IPR027417">
    <property type="entry name" value="P-loop_NTPase"/>
</dbReference>
<evidence type="ECO:0000313" key="6">
    <source>
        <dbReference type="Proteomes" id="UP000607645"/>
    </source>
</evidence>
<dbReference type="Proteomes" id="UP000607645">
    <property type="component" value="Unassembled WGS sequence"/>
</dbReference>
<keyword evidence="6" id="KW-1185">Reference proteome</keyword>
<dbReference type="Pfam" id="PF00005">
    <property type="entry name" value="ABC_tran"/>
    <property type="match status" value="2"/>
</dbReference>
<feature type="coiled-coil region" evidence="3">
    <location>
        <begin position="520"/>
        <end position="578"/>
    </location>
</feature>
<dbReference type="GO" id="GO:0005524">
    <property type="term" value="F:ATP binding"/>
    <property type="evidence" value="ECO:0007669"/>
    <property type="project" value="UniProtKB-KW"/>
</dbReference>
<dbReference type="GO" id="GO:0003677">
    <property type="term" value="F:DNA binding"/>
    <property type="evidence" value="ECO:0007669"/>
    <property type="project" value="InterPro"/>
</dbReference>
<dbReference type="PANTHER" id="PTHR42855:SF1">
    <property type="entry name" value="ABC TRANSPORTER DOMAIN-CONTAINING PROTEIN"/>
    <property type="match status" value="1"/>
</dbReference>
<dbReference type="RefSeq" id="WP_155146336.1">
    <property type="nucleotide sequence ID" value="NZ_JACOPQ010000002.1"/>
</dbReference>
<dbReference type="InterPro" id="IPR032781">
    <property type="entry name" value="ABC_tran_Xtn"/>
</dbReference>
<dbReference type="InterPro" id="IPR037118">
    <property type="entry name" value="Val-tRNA_synth_C_sf"/>
</dbReference>
<gene>
    <name evidence="5" type="ORF">H8S62_02660</name>
</gene>
<sequence>MLLSAENITKAYGTRVLLDGADLYLNTGEKLGVIGVNGAGKSTLLRILAGTEEPDGGTVARDPNVRLEYLPQNPVFEGRRTVLEQVFAGLSPEARELAEYEAKTILTRLGVSRFDQAVGELSGGQRKRVAMASALVHPCDVLILDEPTNHLDSEMVLWLEDYLRQYRGALVMVTHDRYFLERVVNRMVEVEGGSLHFYEGNYDKYLKLKAEREEMAQASERKRQSILRREYQWVMQGPTARGTKSRERLERYEALKNREGPAQKTELELSAISSRLGKKTIELAGVGKAFGGRTVLRDFDCMLLRDDRIGIVGRNGSGKSTLLNLIAGRLAPDSGAVMVGETVRVGYFCQENPPMDPGTRVIDYVKEIGNNIETPEGTLTATQLLDKFLFPGDVQYSPISRLSGGEKRRLFLMAVLAAAPNVLLLDEPTNDLDIQTLTILEDYLETFPGAVIAVSHDRFFLDKVVRRVFAVEEEGRVAAYPGGYSEYLEARRAAEREKSPRAPAGKRQERPAGLRKLKFSYKEQREYETIDDEIAALEEEIAAVRGGQEEKASDYLALQALQDRQAELERALEEKMERWVYLNDLAEQIERQG</sequence>
<dbReference type="PROSITE" id="PS00211">
    <property type="entry name" value="ABC_TRANSPORTER_1"/>
    <property type="match status" value="1"/>
</dbReference>
<dbReference type="Pfam" id="PF16326">
    <property type="entry name" value="ABC_tran_CTD"/>
    <property type="match status" value="1"/>
</dbReference>
<dbReference type="CDD" id="cd03221">
    <property type="entry name" value="ABCF_EF-3"/>
    <property type="match status" value="2"/>
</dbReference>
<dbReference type="InterPro" id="IPR032524">
    <property type="entry name" value="ABC_tran_C"/>
</dbReference>
<dbReference type="InterPro" id="IPR003439">
    <property type="entry name" value="ABC_transporter-like_ATP-bd"/>
</dbReference>
<evidence type="ECO:0000256" key="3">
    <source>
        <dbReference type="SAM" id="Coils"/>
    </source>
</evidence>
<dbReference type="Gene3D" id="1.10.287.380">
    <property type="entry name" value="Valyl-tRNA synthetase, C-terminal domain"/>
    <property type="match status" value="1"/>
</dbReference>
<keyword evidence="2 5" id="KW-0067">ATP-binding</keyword>
<feature type="domain" description="ABC transporter" evidence="4">
    <location>
        <begin position="3"/>
        <end position="218"/>
    </location>
</feature>
<proteinExistence type="predicted"/>
<keyword evidence="1" id="KW-0547">Nucleotide-binding</keyword>
<dbReference type="PROSITE" id="PS50893">
    <property type="entry name" value="ABC_TRANSPORTER_2"/>
    <property type="match status" value="2"/>
</dbReference>
<comment type="caution">
    <text evidence="5">The sequence shown here is derived from an EMBL/GenBank/DDBJ whole genome shotgun (WGS) entry which is preliminary data.</text>
</comment>
<evidence type="ECO:0000256" key="1">
    <source>
        <dbReference type="ARBA" id="ARBA00022741"/>
    </source>
</evidence>
<evidence type="ECO:0000256" key="2">
    <source>
        <dbReference type="ARBA" id="ARBA00022840"/>
    </source>
</evidence>
<dbReference type="InterPro" id="IPR003593">
    <property type="entry name" value="AAA+_ATPase"/>
</dbReference>
<organism evidence="5 6">
    <name type="scientific">Lawsonibacter faecis</name>
    <dbReference type="NCBI Taxonomy" id="2763052"/>
    <lineage>
        <taxon>Bacteria</taxon>
        <taxon>Bacillati</taxon>
        <taxon>Bacillota</taxon>
        <taxon>Clostridia</taxon>
        <taxon>Eubacteriales</taxon>
        <taxon>Oscillospiraceae</taxon>
        <taxon>Lawsonibacter</taxon>
    </lineage>
</organism>